<dbReference type="Proteomes" id="UP000054314">
    <property type="component" value="Unassembled WGS sequence"/>
</dbReference>
<keyword evidence="1" id="KW-0812">Transmembrane</keyword>
<keyword evidence="1" id="KW-1133">Transmembrane helix</keyword>
<feature type="transmembrane region" description="Helical" evidence="1">
    <location>
        <begin position="427"/>
        <end position="445"/>
    </location>
</feature>
<accession>A0A0A0C500</accession>
<gene>
    <name evidence="2" type="ORF">N869_11110</name>
</gene>
<evidence type="ECO:0000256" key="1">
    <source>
        <dbReference type="SAM" id="Phobius"/>
    </source>
</evidence>
<reference evidence="2 3" key="1">
    <citation type="submission" date="2013-08" db="EMBL/GenBank/DDBJ databases">
        <title>Genome sequencing of Cellulomonas bogoriensis 69B4.</title>
        <authorList>
            <person name="Chen F."/>
            <person name="Li Y."/>
            <person name="Wang G."/>
        </authorList>
    </citation>
    <scope>NUCLEOTIDE SEQUENCE [LARGE SCALE GENOMIC DNA]</scope>
    <source>
        <strain evidence="2 3">69B4</strain>
    </source>
</reference>
<feature type="transmembrane region" description="Helical" evidence="1">
    <location>
        <begin position="457"/>
        <end position="478"/>
    </location>
</feature>
<organism evidence="2 3">
    <name type="scientific">Cellulomonas bogoriensis 69B4 = DSM 16987</name>
    <dbReference type="NCBI Taxonomy" id="1386082"/>
    <lineage>
        <taxon>Bacteria</taxon>
        <taxon>Bacillati</taxon>
        <taxon>Actinomycetota</taxon>
        <taxon>Actinomycetes</taxon>
        <taxon>Micrococcales</taxon>
        <taxon>Cellulomonadaceae</taxon>
        <taxon>Cellulomonas</taxon>
    </lineage>
</organism>
<feature type="transmembrane region" description="Helical" evidence="1">
    <location>
        <begin position="490"/>
        <end position="512"/>
    </location>
</feature>
<proteinExistence type="predicted"/>
<dbReference type="AlphaFoldDB" id="A0A0A0C500"/>
<keyword evidence="1" id="KW-0472">Membrane</keyword>
<comment type="caution">
    <text evidence="2">The sequence shown here is derived from an EMBL/GenBank/DDBJ whole genome shotgun (WGS) entry which is preliminary data.</text>
</comment>
<feature type="transmembrane region" description="Helical" evidence="1">
    <location>
        <begin position="368"/>
        <end position="391"/>
    </location>
</feature>
<dbReference type="OrthoDB" id="5198747at2"/>
<dbReference type="RefSeq" id="WP_035056472.1">
    <property type="nucleotide sequence ID" value="NZ_AXCZ01000003.1"/>
</dbReference>
<protein>
    <submittedName>
        <fullName evidence="2">Uncharacterized protein</fullName>
    </submittedName>
</protein>
<name>A0A0A0C500_9CELL</name>
<sequence length="570" mass="60398">MAILRTSRRVRREAAAGLHESQLELGERVVRLLVDPSWIVRRVETVSLRVDGETRRRVSFDLAVPRSLAVQASEIPTGGTGLQAEVSGEVRGSQGDVAVVPLCFMRKGSLIGLDAVDEAGRSLPVLSSSENAVLAIAAVQHLVERLAGTARLRRPQVDDAVAAIVRSTGQGDDRRRRKVLTQLGRALAGDRAGDAQALAVQVEGDSDTDLARIVTWLARVTTAGDGGRRIAALIAAMLATLSDSYVFAVQIDSAVALRRTIVKVAYASSLSHVDGGLRRAGWGLLTTERLRLSVAARASRSTHIEIETTPSVQVKSVEQLVGTQGRHRGDSGSFQVVRSAGRYHLMAQHGGPHGAVVDLLVTVVPRRYGTVVVALVGAILNLVLQGLGLLLGQRAIAAALDRERVSDDPPVASEVVEHLWLLRDTNSMTIVTLVLSLVAALLVVVQLNDVERRVTAAARWVIGGAAVLFSSMLLALSFQAHVAPDAVDAVGMVLAATGSCSVVLGVWAMILWGRAAPRKLLTVAPVRQPPAPQRPVDAAGVAATEAALFTGFTNDAIDVVRAVLDDKGKR</sequence>
<evidence type="ECO:0000313" key="2">
    <source>
        <dbReference type="EMBL" id="KGM14449.1"/>
    </source>
</evidence>
<evidence type="ECO:0000313" key="3">
    <source>
        <dbReference type="Proteomes" id="UP000054314"/>
    </source>
</evidence>
<dbReference type="EMBL" id="AXCZ01000003">
    <property type="protein sequence ID" value="KGM14449.1"/>
    <property type="molecule type" value="Genomic_DNA"/>
</dbReference>
<keyword evidence="3" id="KW-1185">Reference proteome</keyword>